<dbReference type="Pfam" id="PF06580">
    <property type="entry name" value="His_kinase"/>
    <property type="match status" value="1"/>
</dbReference>
<evidence type="ECO:0000313" key="9">
    <source>
        <dbReference type="EMBL" id="WNQ12006.1"/>
    </source>
</evidence>
<evidence type="ECO:0000256" key="4">
    <source>
        <dbReference type="ARBA" id="ARBA00022679"/>
    </source>
</evidence>
<dbReference type="InterPro" id="IPR050640">
    <property type="entry name" value="Bact_2-comp_sensor_kinase"/>
</dbReference>
<dbReference type="PANTHER" id="PTHR34220:SF7">
    <property type="entry name" value="SENSOR HISTIDINE KINASE YPDA"/>
    <property type="match status" value="1"/>
</dbReference>
<organism evidence="9 10">
    <name type="scientific">Paenibacillus aurantius</name>
    <dbReference type="NCBI Taxonomy" id="2918900"/>
    <lineage>
        <taxon>Bacteria</taxon>
        <taxon>Bacillati</taxon>
        <taxon>Bacillota</taxon>
        <taxon>Bacilli</taxon>
        <taxon>Bacillales</taxon>
        <taxon>Paenibacillaceae</taxon>
        <taxon>Paenibacillus</taxon>
    </lineage>
</organism>
<keyword evidence="6 7" id="KW-0472">Membrane</keyword>
<dbReference type="Gene3D" id="3.30.565.10">
    <property type="entry name" value="Histidine kinase-like ATPase, C-terminal domain"/>
    <property type="match status" value="1"/>
</dbReference>
<sequence>MRAAFFRNHSIRWQLIAVGTAILLFMFAAGVWGYNEILNITFKRNSEYTTEILATIRQNISSNADSINRILPNIAYNEQVQEYLLEDDRLRQYEMYNKIEKLLVNLQSMKQGILGVVLVGRGTSSYNCVGCRDYIPFPEIPERTSSYYTGVQYSPYYKNYVLYVGVPVYDNRQTATVEQKIGYAVMALSLNAIVPSVDSVSSKISGSFYVLDRNLVIASSNDPKKLGEKPGPELETILLQGARSDSFRRDGEELIVHSEPIPGIGGRIVSVLPESELFQGLEEVQRLLLGMFVLLIAVMYVLYITITRNMLVPIQTFIAFIHKLRSAGLDHFHKRVPIEGYAEINILARQFNSLLDEIDDLTAKLVDSKTHIYELQLHKKQAELQYLKNQINPHFLYNTLETIKGIAYVKKVPEIRDMTDALSRVFRYSIKGEEEVQVRDELHIIKAYISIQQVRFGDRFDVRYEFPEPCLDVMILKMIMQPLVENAVFHGIEPSLERSVLTVGCRMENKRDLLLWVTDDGVGMEPAEREALTAGLEAANGEIPRAASQPHIGLRNVNNRIKYAYGPEYGIASIDSAPGRGTKVTVKVPAKGDSRVQSFAG</sequence>
<dbReference type="AlphaFoldDB" id="A0AA96LE32"/>
<dbReference type="SUPFAM" id="SSF55874">
    <property type="entry name" value="ATPase domain of HSP90 chaperone/DNA topoisomerase II/histidine kinase"/>
    <property type="match status" value="1"/>
</dbReference>
<comment type="subcellular location">
    <subcellularLocation>
        <location evidence="1">Cell membrane</location>
        <topology evidence="1">Multi-pass membrane protein</topology>
    </subcellularLocation>
</comment>
<keyword evidence="5 9" id="KW-0418">Kinase</keyword>
<dbReference type="GO" id="GO:0005886">
    <property type="term" value="C:plasma membrane"/>
    <property type="evidence" value="ECO:0007669"/>
    <property type="project" value="UniProtKB-SubCell"/>
</dbReference>
<dbReference type="PANTHER" id="PTHR34220">
    <property type="entry name" value="SENSOR HISTIDINE KINASE YPDA"/>
    <property type="match status" value="1"/>
</dbReference>
<keyword evidence="7" id="KW-1133">Transmembrane helix</keyword>
<dbReference type="Gene3D" id="6.10.340.10">
    <property type="match status" value="1"/>
</dbReference>
<keyword evidence="4 9" id="KW-0808">Transferase</keyword>
<keyword evidence="10" id="KW-1185">Reference proteome</keyword>
<dbReference type="Pfam" id="PF02518">
    <property type="entry name" value="HATPase_c"/>
    <property type="match status" value="1"/>
</dbReference>
<evidence type="ECO:0000256" key="3">
    <source>
        <dbReference type="ARBA" id="ARBA00022553"/>
    </source>
</evidence>
<dbReference type="GO" id="GO:0000155">
    <property type="term" value="F:phosphorelay sensor kinase activity"/>
    <property type="evidence" value="ECO:0007669"/>
    <property type="project" value="InterPro"/>
</dbReference>
<dbReference type="Proteomes" id="UP001305702">
    <property type="component" value="Chromosome"/>
</dbReference>
<gene>
    <name evidence="9" type="ORF">MJA45_02800</name>
</gene>
<evidence type="ECO:0000256" key="2">
    <source>
        <dbReference type="ARBA" id="ARBA00022475"/>
    </source>
</evidence>
<protein>
    <submittedName>
        <fullName evidence="9">Sensor histidine kinase</fullName>
        <ecNumber evidence="9">2.7.13.3</ecNumber>
    </submittedName>
</protein>
<evidence type="ECO:0000256" key="7">
    <source>
        <dbReference type="SAM" id="Phobius"/>
    </source>
</evidence>
<evidence type="ECO:0000256" key="5">
    <source>
        <dbReference type="ARBA" id="ARBA00022777"/>
    </source>
</evidence>
<dbReference type="InterPro" id="IPR003594">
    <property type="entry name" value="HATPase_dom"/>
</dbReference>
<dbReference type="EMBL" id="CP130318">
    <property type="protein sequence ID" value="WNQ12006.1"/>
    <property type="molecule type" value="Genomic_DNA"/>
</dbReference>
<dbReference type="PROSITE" id="PS50885">
    <property type="entry name" value="HAMP"/>
    <property type="match status" value="1"/>
</dbReference>
<keyword evidence="2" id="KW-1003">Cell membrane</keyword>
<evidence type="ECO:0000259" key="8">
    <source>
        <dbReference type="PROSITE" id="PS50885"/>
    </source>
</evidence>
<dbReference type="InterPro" id="IPR036890">
    <property type="entry name" value="HATPase_C_sf"/>
</dbReference>
<dbReference type="InterPro" id="IPR003660">
    <property type="entry name" value="HAMP_dom"/>
</dbReference>
<dbReference type="EC" id="2.7.13.3" evidence="9"/>
<evidence type="ECO:0000256" key="6">
    <source>
        <dbReference type="ARBA" id="ARBA00023136"/>
    </source>
</evidence>
<keyword evidence="7" id="KW-0812">Transmembrane</keyword>
<dbReference type="KEGG" id="paun:MJA45_02800"/>
<proteinExistence type="predicted"/>
<dbReference type="InterPro" id="IPR010559">
    <property type="entry name" value="Sig_transdc_His_kin_internal"/>
</dbReference>
<name>A0AA96LE32_9BACL</name>
<feature type="transmembrane region" description="Helical" evidence="7">
    <location>
        <begin position="287"/>
        <end position="306"/>
    </location>
</feature>
<accession>A0AA96LE32</accession>
<evidence type="ECO:0000313" key="10">
    <source>
        <dbReference type="Proteomes" id="UP001305702"/>
    </source>
</evidence>
<keyword evidence="3" id="KW-0597">Phosphoprotein</keyword>
<feature type="domain" description="HAMP" evidence="8">
    <location>
        <begin position="308"/>
        <end position="363"/>
    </location>
</feature>
<evidence type="ECO:0000256" key="1">
    <source>
        <dbReference type="ARBA" id="ARBA00004651"/>
    </source>
</evidence>
<reference evidence="9 10" key="1">
    <citation type="submission" date="2022-02" db="EMBL/GenBank/DDBJ databases">
        <title>Paenibacillus sp. MBLB1776 Whole Genome Shotgun Sequencing.</title>
        <authorList>
            <person name="Hwang C.Y."/>
            <person name="Cho E.-S."/>
            <person name="Seo M.-J."/>
        </authorList>
    </citation>
    <scope>NUCLEOTIDE SEQUENCE [LARGE SCALE GENOMIC DNA]</scope>
    <source>
        <strain evidence="9 10">MBLB1776</strain>
    </source>
</reference>
<dbReference type="RefSeq" id="WP_315605783.1">
    <property type="nucleotide sequence ID" value="NZ_CP130318.1"/>
</dbReference>